<keyword evidence="2 7" id="KW-0808">Transferase</keyword>
<evidence type="ECO:0000256" key="6">
    <source>
        <dbReference type="ARBA" id="ARBA00022840"/>
    </source>
</evidence>
<dbReference type="PANTHER" id="PTHR20861:SF1">
    <property type="entry name" value="HOMOSERINE KINASE"/>
    <property type="match status" value="1"/>
</dbReference>
<evidence type="ECO:0000256" key="4">
    <source>
        <dbReference type="ARBA" id="ARBA00022741"/>
    </source>
</evidence>
<dbReference type="EMBL" id="CP002046">
    <property type="protein sequence ID" value="EAP88572.1"/>
    <property type="molecule type" value="Genomic_DNA"/>
</dbReference>
<keyword evidence="3 7" id="KW-0791">Threonine biosynthesis</keyword>
<keyword evidence="6 7" id="KW-0067">ATP-binding</keyword>
<organism evidence="11 12">
    <name type="scientific">Croceibacter atlanticus (strain ATCC BAA-628 / JCM 21780 / CIP 108009 / IAM 15332 / KCTC 12090 / HTCC2559)</name>
    <dbReference type="NCBI Taxonomy" id="216432"/>
    <lineage>
        <taxon>Bacteria</taxon>
        <taxon>Pseudomonadati</taxon>
        <taxon>Bacteroidota</taxon>
        <taxon>Flavobacteriia</taxon>
        <taxon>Flavobacteriales</taxon>
        <taxon>Flavobacteriaceae</taxon>
        <taxon>Croceibacter</taxon>
    </lineage>
</organism>
<dbReference type="PANTHER" id="PTHR20861">
    <property type="entry name" value="HOMOSERINE/4-DIPHOSPHOCYTIDYL-2-C-METHYL-D-ERYTHRITOL KINASE"/>
    <property type="match status" value="1"/>
</dbReference>
<comment type="similarity">
    <text evidence="7">Belongs to the GHMP kinase family. Homoserine kinase subfamily.</text>
</comment>
<dbReference type="NCBIfam" id="TIGR00191">
    <property type="entry name" value="thrB"/>
    <property type="match status" value="1"/>
</dbReference>
<dbReference type="GO" id="GO:0009088">
    <property type="term" value="P:threonine biosynthetic process"/>
    <property type="evidence" value="ECO:0007669"/>
    <property type="project" value="UniProtKB-UniRule"/>
</dbReference>
<accession>A3U8K5</accession>
<reference evidence="11 12" key="1">
    <citation type="journal article" date="2010" name="J. Bacteriol.">
        <title>The complete genome sequence of Croceibacter atlanticus HTCC2559T.</title>
        <authorList>
            <person name="Oh H.M."/>
            <person name="Kang I."/>
            <person name="Ferriera S."/>
            <person name="Giovannoni S.J."/>
            <person name="Cho J.C."/>
        </authorList>
    </citation>
    <scope>NUCLEOTIDE SEQUENCE [LARGE SCALE GENOMIC DNA]</scope>
    <source>
        <strain evidence="12">ATCC BAA-628 / HTCC2559 / KCTC 12090</strain>
    </source>
</reference>
<comment type="pathway">
    <text evidence="7">Amino-acid biosynthesis; L-threonine biosynthesis; L-threonine from L-aspartate: step 4/5.</text>
</comment>
<comment type="function">
    <text evidence="7">Catalyzes the ATP-dependent phosphorylation of L-homoserine to L-homoserine phosphate.</text>
</comment>
<evidence type="ECO:0000256" key="3">
    <source>
        <dbReference type="ARBA" id="ARBA00022697"/>
    </source>
</evidence>
<dbReference type="Proteomes" id="UP000002297">
    <property type="component" value="Chromosome"/>
</dbReference>
<dbReference type="RefSeq" id="WP_013187240.1">
    <property type="nucleotide sequence ID" value="NC_014230.1"/>
</dbReference>
<comment type="catalytic activity">
    <reaction evidence="7">
        <text>L-homoserine + ATP = O-phospho-L-homoserine + ADP + H(+)</text>
        <dbReference type="Rhea" id="RHEA:13985"/>
        <dbReference type="ChEBI" id="CHEBI:15378"/>
        <dbReference type="ChEBI" id="CHEBI:30616"/>
        <dbReference type="ChEBI" id="CHEBI:57476"/>
        <dbReference type="ChEBI" id="CHEBI:57590"/>
        <dbReference type="ChEBI" id="CHEBI:456216"/>
        <dbReference type="EC" id="2.7.1.39"/>
    </reaction>
</comment>
<protein>
    <recommendedName>
        <fullName evidence="7 8">Homoserine kinase</fullName>
        <shortName evidence="7">HK</shortName>
        <shortName evidence="7">HSK</shortName>
        <ecNumber evidence="7 8">2.7.1.39</ecNumber>
    </recommendedName>
</protein>
<evidence type="ECO:0000256" key="2">
    <source>
        <dbReference type="ARBA" id="ARBA00022679"/>
    </source>
</evidence>
<dbReference type="PRINTS" id="PR00958">
    <property type="entry name" value="HOMSERKINASE"/>
</dbReference>
<name>A3U8K5_CROAH</name>
<dbReference type="GO" id="GO:0004413">
    <property type="term" value="F:homoserine kinase activity"/>
    <property type="evidence" value="ECO:0007669"/>
    <property type="project" value="UniProtKB-UniRule"/>
</dbReference>
<dbReference type="InterPro" id="IPR006204">
    <property type="entry name" value="GHMP_kinase_N_dom"/>
</dbReference>
<dbReference type="KEGG" id="cat:CA2559_07415"/>
<feature type="domain" description="GHMP kinase C-terminal" evidence="10">
    <location>
        <begin position="209"/>
        <end position="286"/>
    </location>
</feature>
<dbReference type="OrthoDB" id="9769912at2"/>
<evidence type="ECO:0000313" key="11">
    <source>
        <dbReference type="EMBL" id="EAP88572.1"/>
    </source>
</evidence>
<evidence type="ECO:0000313" key="12">
    <source>
        <dbReference type="Proteomes" id="UP000002297"/>
    </source>
</evidence>
<dbReference type="EC" id="2.7.1.39" evidence="7 8"/>
<dbReference type="PIRSF" id="PIRSF000676">
    <property type="entry name" value="Homoser_kin"/>
    <property type="match status" value="1"/>
</dbReference>
<dbReference type="SUPFAM" id="SSF54211">
    <property type="entry name" value="Ribosomal protein S5 domain 2-like"/>
    <property type="match status" value="1"/>
</dbReference>
<dbReference type="HOGENOM" id="CLU_041243_1_1_10"/>
<dbReference type="GeneID" id="89453255"/>
<sequence length="308" mass="33018">MKNQIKIFCPATVANVSCGFDALGFALEAVGDVMTFTKTETKAIRITKINVDSLPKETDKNCASAVAKIMLEDAKANFGVDIEIHKGYKSGSGLGSSASSSAGAAFAINYFLNNYFTEQQCLKYAMYGEQVACGSPIADNVSACLLGGFVLIRSYEPLDVRQLPVPNDLMVSVIHPQIEIKTQDARDILPKDIPITNAITQWANVGGLISGLYENDYDLIGKSLVDVVAEPYRKTLIPNFDTVKEHALNAGALGVGISGSGPSIFALSKGLTTAKAVAEAMTNVYKTTDIEYKTYVSKINLKGVHLID</sequence>
<dbReference type="Pfam" id="PF08544">
    <property type="entry name" value="GHMP_kinases_C"/>
    <property type="match status" value="1"/>
</dbReference>
<dbReference type="InterPro" id="IPR013750">
    <property type="entry name" value="GHMP_kinase_C_dom"/>
</dbReference>
<keyword evidence="5 7" id="KW-0418">Kinase</keyword>
<evidence type="ECO:0000259" key="9">
    <source>
        <dbReference type="Pfam" id="PF00288"/>
    </source>
</evidence>
<evidence type="ECO:0000256" key="1">
    <source>
        <dbReference type="ARBA" id="ARBA00022605"/>
    </source>
</evidence>
<dbReference type="InterPro" id="IPR000870">
    <property type="entry name" value="Homoserine_kinase"/>
</dbReference>
<dbReference type="SUPFAM" id="SSF55060">
    <property type="entry name" value="GHMP Kinase, C-terminal domain"/>
    <property type="match status" value="1"/>
</dbReference>
<dbReference type="Gene3D" id="3.30.230.10">
    <property type="match status" value="1"/>
</dbReference>
<evidence type="ECO:0000256" key="8">
    <source>
        <dbReference type="NCBIfam" id="TIGR00191"/>
    </source>
</evidence>
<dbReference type="GO" id="GO:0005737">
    <property type="term" value="C:cytoplasm"/>
    <property type="evidence" value="ECO:0007669"/>
    <property type="project" value="UniProtKB-SubCell"/>
</dbReference>
<dbReference type="InterPro" id="IPR014721">
    <property type="entry name" value="Ribsml_uS5_D2-typ_fold_subgr"/>
</dbReference>
<dbReference type="NCBIfam" id="NF002288">
    <property type="entry name" value="PRK01212.1-4"/>
    <property type="match status" value="1"/>
</dbReference>
<dbReference type="STRING" id="216432.CA2559_07415"/>
<dbReference type="AlphaFoldDB" id="A3U8K5"/>
<dbReference type="Pfam" id="PF00288">
    <property type="entry name" value="GHMP_kinases_N"/>
    <property type="match status" value="1"/>
</dbReference>
<dbReference type="Gene3D" id="3.30.70.890">
    <property type="entry name" value="GHMP kinase, C-terminal domain"/>
    <property type="match status" value="1"/>
</dbReference>
<keyword evidence="1 7" id="KW-0028">Amino-acid biosynthesis</keyword>
<dbReference type="GO" id="GO:0005524">
    <property type="term" value="F:ATP binding"/>
    <property type="evidence" value="ECO:0007669"/>
    <property type="project" value="UniProtKB-UniRule"/>
</dbReference>
<proteinExistence type="inferred from homology"/>
<dbReference type="InterPro" id="IPR020568">
    <property type="entry name" value="Ribosomal_Su5_D2-typ_SF"/>
</dbReference>
<keyword evidence="12" id="KW-1185">Reference proteome</keyword>
<keyword evidence="4 7" id="KW-0547">Nucleotide-binding</keyword>
<evidence type="ECO:0000256" key="7">
    <source>
        <dbReference type="HAMAP-Rule" id="MF_00384"/>
    </source>
</evidence>
<dbReference type="HAMAP" id="MF_00384">
    <property type="entry name" value="Homoser_kinase"/>
    <property type="match status" value="1"/>
</dbReference>
<feature type="domain" description="GHMP kinase N-terminal" evidence="9">
    <location>
        <begin position="63"/>
        <end position="148"/>
    </location>
</feature>
<keyword evidence="7" id="KW-0963">Cytoplasm</keyword>
<dbReference type="UniPathway" id="UPA00050">
    <property type="reaction ID" value="UER00064"/>
</dbReference>
<dbReference type="InterPro" id="IPR036554">
    <property type="entry name" value="GHMP_kinase_C_sf"/>
</dbReference>
<evidence type="ECO:0000256" key="5">
    <source>
        <dbReference type="ARBA" id="ARBA00022777"/>
    </source>
</evidence>
<comment type="subcellular location">
    <subcellularLocation>
        <location evidence="7">Cytoplasm</location>
    </subcellularLocation>
</comment>
<feature type="binding site" evidence="7">
    <location>
        <begin position="89"/>
        <end position="99"/>
    </location>
    <ligand>
        <name>ATP</name>
        <dbReference type="ChEBI" id="CHEBI:30616"/>
    </ligand>
</feature>
<gene>
    <name evidence="7" type="primary">thrB</name>
    <name evidence="11" type="ordered locus">CA2559_07415</name>
</gene>
<dbReference type="eggNOG" id="COG0083">
    <property type="taxonomic scope" value="Bacteria"/>
</dbReference>
<evidence type="ECO:0000259" key="10">
    <source>
        <dbReference type="Pfam" id="PF08544"/>
    </source>
</evidence>